<keyword evidence="8" id="KW-1185">Reference proteome</keyword>
<reference evidence="8" key="1">
    <citation type="submission" date="2015-11" db="EMBL/GenBank/DDBJ databases">
        <authorList>
            <person name="Varghese N."/>
        </authorList>
    </citation>
    <scope>NUCLEOTIDE SEQUENCE [LARGE SCALE GENOMIC DNA]</scope>
    <source>
        <strain evidence="8">JGI-23</strain>
    </source>
</reference>
<dbReference type="PRINTS" id="PR01006">
    <property type="entry name" value="FLGHOOKFLIE"/>
</dbReference>
<evidence type="ECO:0000256" key="1">
    <source>
        <dbReference type="ARBA" id="ARBA00004117"/>
    </source>
</evidence>
<evidence type="ECO:0000313" key="8">
    <source>
        <dbReference type="Proteomes" id="UP000199197"/>
    </source>
</evidence>
<organism evidence="7 8">
    <name type="scientific">Candidatus Chryseopegocella kryptomonas</name>
    <dbReference type="NCBI Taxonomy" id="1633643"/>
    <lineage>
        <taxon>Bacteria</taxon>
        <taxon>Pseudomonadati</taxon>
        <taxon>Candidatus Kryptoniota</taxon>
        <taxon>Candidatus Chryseopegocella</taxon>
    </lineage>
</organism>
<keyword evidence="7" id="KW-0969">Cilium</keyword>
<dbReference type="GO" id="GO:0071973">
    <property type="term" value="P:bacterial-type flagellum-dependent cell motility"/>
    <property type="evidence" value="ECO:0007669"/>
    <property type="project" value="InterPro"/>
</dbReference>
<name>A0A0N7MYP6_9BACT</name>
<dbReference type="GO" id="GO:0009425">
    <property type="term" value="C:bacterial-type flagellum basal body"/>
    <property type="evidence" value="ECO:0007669"/>
    <property type="project" value="UniProtKB-SubCell"/>
</dbReference>
<keyword evidence="3 4" id="KW-0975">Bacterial flagellum</keyword>
<evidence type="ECO:0000256" key="3">
    <source>
        <dbReference type="ARBA" id="ARBA00023143"/>
    </source>
</evidence>
<evidence type="ECO:0000313" key="7">
    <source>
        <dbReference type="EMBL" id="CUT04827.1"/>
    </source>
</evidence>
<dbReference type="HAMAP" id="MF_00724">
    <property type="entry name" value="FliE"/>
    <property type="match status" value="1"/>
</dbReference>
<gene>
    <name evidence="4" type="primary">fliE</name>
    <name evidence="7" type="ORF">JGI23_01815</name>
</gene>
<evidence type="ECO:0000256" key="2">
    <source>
        <dbReference type="ARBA" id="ARBA00009272"/>
    </source>
</evidence>
<keyword evidence="7" id="KW-0966">Cell projection</keyword>
<evidence type="ECO:0000256" key="5">
    <source>
        <dbReference type="NCBIfam" id="TIGR00205"/>
    </source>
</evidence>
<evidence type="ECO:0000256" key="6">
    <source>
        <dbReference type="SAM" id="Coils"/>
    </source>
</evidence>
<dbReference type="Proteomes" id="UP000199197">
    <property type="component" value="Unassembled WGS sequence"/>
</dbReference>
<dbReference type="AlphaFoldDB" id="A0A0N7MYP6"/>
<sequence length="98" mass="11122">MLKPVEILNSGEIIGSEVRQRAKESVQSFQSVLKEFIKDVNELQNQAGEAIEKAVTGEISDIHDVMIAVEKAKTSFELLMEVRNKMLEAYKELMRLQV</sequence>
<dbReference type="PANTHER" id="PTHR34653">
    <property type="match status" value="1"/>
</dbReference>
<dbReference type="EMBL" id="CZVW01000028">
    <property type="protein sequence ID" value="CUT04827.1"/>
    <property type="molecule type" value="Genomic_DNA"/>
</dbReference>
<dbReference type="GO" id="GO:0005198">
    <property type="term" value="F:structural molecule activity"/>
    <property type="evidence" value="ECO:0007669"/>
    <property type="project" value="UniProtKB-UniRule"/>
</dbReference>
<comment type="subcellular location">
    <subcellularLocation>
        <location evidence="1 4">Bacterial flagellum basal body</location>
    </subcellularLocation>
</comment>
<feature type="coiled-coil region" evidence="6">
    <location>
        <begin position="26"/>
        <end position="53"/>
    </location>
</feature>
<dbReference type="NCBIfam" id="TIGR00205">
    <property type="entry name" value="fliE"/>
    <property type="match status" value="1"/>
</dbReference>
<proteinExistence type="inferred from homology"/>
<protein>
    <recommendedName>
        <fullName evidence="4 5">Flagellar hook-basal body complex protein FliE</fullName>
    </recommendedName>
</protein>
<dbReference type="RefSeq" id="WP_092351031.1">
    <property type="nucleotide sequence ID" value="NZ_CZVW01000028.1"/>
</dbReference>
<keyword evidence="7" id="KW-0282">Flagellum</keyword>
<dbReference type="OrthoDB" id="9812413at2"/>
<dbReference type="PANTHER" id="PTHR34653:SF1">
    <property type="entry name" value="FLAGELLAR HOOK-BASAL BODY COMPLEX PROTEIN FLIE"/>
    <property type="match status" value="1"/>
</dbReference>
<dbReference type="Pfam" id="PF02049">
    <property type="entry name" value="FliE"/>
    <property type="match status" value="1"/>
</dbReference>
<comment type="similarity">
    <text evidence="2 4">Belongs to the FliE family.</text>
</comment>
<dbReference type="InterPro" id="IPR001624">
    <property type="entry name" value="FliE"/>
</dbReference>
<dbReference type="GO" id="GO:0003774">
    <property type="term" value="F:cytoskeletal motor activity"/>
    <property type="evidence" value="ECO:0007669"/>
    <property type="project" value="InterPro"/>
</dbReference>
<keyword evidence="6" id="KW-0175">Coiled coil</keyword>
<evidence type="ECO:0000256" key="4">
    <source>
        <dbReference type="HAMAP-Rule" id="MF_00724"/>
    </source>
</evidence>
<accession>A0A0N7MYP6</accession>